<dbReference type="GO" id="GO:0022857">
    <property type="term" value="F:transmembrane transporter activity"/>
    <property type="evidence" value="ECO:0007669"/>
    <property type="project" value="InterPro"/>
</dbReference>
<protein>
    <submittedName>
        <fullName evidence="9">MFS transporter</fullName>
    </submittedName>
</protein>
<dbReference type="OrthoDB" id="5242249at2"/>
<feature type="transmembrane region" description="Helical" evidence="7">
    <location>
        <begin position="310"/>
        <end position="331"/>
    </location>
</feature>
<keyword evidence="3" id="KW-1003">Cell membrane</keyword>
<dbReference type="Gene3D" id="1.20.1250.20">
    <property type="entry name" value="MFS general substrate transporter like domains"/>
    <property type="match status" value="1"/>
</dbReference>
<feature type="transmembrane region" description="Helical" evidence="7">
    <location>
        <begin position="376"/>
        <end position="395"/>
    </location>
</feature>
<dbReference type="PROSITE" id="PS00216">
    <property type="entry name" value="SUGAR_TRANSPORT_1"/>
    <property type="match status" value="1"/>
</dbReference>
<comment type="subcellular location">
    <subcellularLocation>
        <location evidence="1">Cell membrane</location>
        <topology evidence="1">Multi-pass membrane protein</topology>
    </subcellularLocation>
</comment>
<feature type="transmembrane region" description="Helical" evidence="7">
    <location>
        <begin position="285"/>
        <end position="304"/>
    </location>
</feature>
<evidence type="ECO:0000256" key="2">
    <source>
        <dbReference type="ARBA" id="ARBA00022448"/>
    </source>
</evidence>
<keyword evidence="4 7" id="KW-0812">Transmembrane</keyword>
<keyword evidence="6 7" id="KW-0472">Membrane</keyword>
<dbReference type="InterPro" id="IPR036259">
    <property type="entry name" value="MFS_trans_sf"/>
</dbReference>
<dbReference type="InterPro" id="IPR050171">
    <property type="entry name" value="MFS_Transporters"/>
</dbReference>
<dbReference type="InterPro" id="IPR011701">
    <property type="entry name" value="MFS"/>
</dbReference>
<evidence type="ECO:0000256" key="5">
    <source>
        <dbReference type="ARBA" id="ARBA00022989"/>
    </source>
</evidence>
<sequence>MVTTESVTQPVVSSRSWWGAGLALAAIGWGANQFAPLIVLYQARLGLSAAVLEAMFGLYALGLVPALLIGGRLSDRFGRRPVVLPALALSFAGSCLLMAGGDQPNLLYVGRFLAGVASGLAFGTGAAWLKELSAGAGDAAVGPRRATVTMTSGFAAGPLIAGALAQWAPAPTVTVYLPHLVLVAVGVAVVRRTPDSGRRAAVPTVPDESPRRPLRRHFLLVILPFAPWVFGTAAVGVAYLPALAARNVGDKALLYCAVAVALGGAVGIASQPLAKAVHRPGTNRLLLTAMGFVVLSLAFAALAAQVLSPTLALAAVAVLGIAYGVSQFCGLLEVQQLADTRSLGIATAAYQALSYLGFAFPFLMSLAQAHLGASPGTLLLILAAIAAVATVWLAVATGSRRRRLPARPTERSAAR</sequence>
<feature type="transmembrane region" description="Helical" evidence="7">
    <location>
        <begin position="21"/>
        <end position="41"/>
    </location>
</feature>
<comment type="caution">
    <text evidence="9">The sequence shown here is derived from an EMBL/GenBank/DDBJ whole genome shotgun (WGS) entry which is preliminary data.</text>
</comment>
<dbReference type="InterPro" id="IPR005829">
    <property type="entry name" value="Sugar_transporter_CS"/>
</dbReference>
<accession>A0A5B2W4C6</accession>
<evidence type="ECO:0000256" key="4">
    <source>
        <dbReference type="ARBA" id="ARBA00022692"/>
    </source>
</evidence>
<reference evidence="9 10" key="1">
    <citation type="submission" date="2019-09" db="EMBL/GenBank/DDBJ databases">
        <title>Goodfellowia gen. nov., a new genus of the Pseudonocardineae related to Actinoalloteichus, containing Goodfellowia coeruleoviolacea gen. nov., comb. nov. gen. nov., comb. nov.</title>
        <authorList>
            <person name="Labeda D."/>
        </authorList>
    </citation>
    <scope>NUCLEOTIDE SEQUENCE [LARGE SCALE GENOMIC DNA]</scope>
    <source>
        <strain evidence="9 10">AN110305</strain>
    </source>
</reference>
<feature type="transmembrane region" description="Helical" evidence="7">
    <location>
        <begin position="218"/>
        <end position="240"/>
    </location>
</feature>
<evidence type="ECO:0000256" key="3">
    <source>
        <dbReference type="ARBA" id="ARBA00022475"/>
    </source>
</evidence>
<feature type="transmembrane region" description="Helical" evidence="7">
    <location>
        <begin position="252"/>
        <end position="273"/>
    </location>
</feature>
<dbReference type="EMBL" id="VUOB01000154">
    <property type="protein sequence ID" value="KAA2245984.1"/>
    <property type="molecule type" value="Genomic_DNA"/>
</dbReference>
<evidence type="ECO:0000313" key="9">
    <source>
        <dbReference type="EMBL" id="KAA2245984.1"/>
    </source>
</evidence>
<feature type="transmembrane region" description="Helical" evidence="7">
    <location>
        <begin position="82"/>
        <end position="100"/>
    </location>
</feature>
<dbReference type="AlphaFoldDB" id="A0A5B2W4C6"/>
<evidence type="ECO:0000313" key="10">
    <source>
        <dbReference type="Proteomes" id="UP000323454"/>
    </source>
</evidence>
<evidence type="ECO:0000256" key="1">
    <source>
        <dbReference type="ARBA" id="ARBA00004651"/>
    </source>
</evidence>
<name>A0A5B2W4C6_9PSEU</name>
<dbReference type="Proteomes" id="UP000323454">
    <property type="component" value="Unassembled WGS sequence"/>
</dbReference>
<dbReference type="RefSeq" id="WP_149855308.1">
    <property type="nucleotide sequence ID" value="NZ_VUOB01000154.1"/>
</dbReference>
<feature type="transmembrane region" description="Helical" evidence="7">
    <location>
        <begin position="173"/>
        <end position="190"/>
    </location>
</feature>
<dbReference type="InterPro" id="IPR020846">
    <property type="entry name" value="MFS_dom"/>
</dbReference>
<gene>
    <name evidence="9" type="ORF">F0L68_40940</name>
</gene>
<evidence type="ECO:0000259" key="8">
    <source>
        <dbReference type="PROSITE" id="PS50850"/>
    </source>
</evidence>
<dbReference type="PANTHER" id="PTHR23517:SF3">
    <property type="entry name" value="INTEGRAL MEMBRANE TRANSPORT PROTEIN"/>
    <property type="match status" value="1"/>
</dbReference>
<dbReference type="PANTHER" id="PTHR23517">
    <property type="entry name" value="RESISTANCE PROTEIN MDTM, PUTATIVE-RELATED-RELATED"/>
    <property type="match status" value="1"/>
</dbReference>
<feature type="domain" description="Major facilitator superfamily (MFS) profile" evidence="8">
    <location>
        <begin position="1"/>
        <end position="401"/>
    </location>
</feature>
<dbReference type="Pfam" id="PF07690">
    <property type="entry name" value="MFS_1"/>
    <property type="match status" value="1"/>
</dbReference>
<reference evidence="9 10" key="2">
    <citation type="submission" date="2019-09" db="EMBL/GenBank/DDBJ databases">
        <authorList>
            <person name="Jin C."/>
        </authorList>
    </citation>
    <scope>NUCLEOTIDE SEQUENCE [LARGE SCALE GENOMIC DNA]</scope>
    <source>
        <strain evidence="9 10">AN110305</strain>
    </source>
</reference>
<organism evidence="9 10">
    <name type="scientific">Solihabitans fulvus</name>
    <dbReference type="NCBI Taxonomy" id="1892852"/>
    <lineage>
        <taxon>Bacteria</taxon>
        <taxon>Bacillati</taxon>
        <taxon>Actinomycetota</taxon>
        <taxon>Actinomycetes</taxon>
        <taxon>Pseudonocardiales</taxon>
        <taxon>Pseudonocardiaceae</taxon>
        <taxon>Solihabitans</taxon>
    </lineage>
</organism>
<proteinExistence type="predicted"/>
<dbReference type="PROSITE" id="PS50850">
    <property type="entry name" value="MFS"/>
    <property type="match status" value="1"/>
</dbReference>
<keyword evidence="2" id="KW-0813">Transport</keyword>
<evidence type="ECO:0000256" key="6">
    <source>
        <dbReference type="ARBA" id="ARBA00023136"/>
    </source>
</evidence>
<keyword evidence="5 7" id="KW-1133">Transmembrane helix</keyword>
<keyword evidence="10" id="KW-1185">Reference proteome</keyword>
<feature type="transmembrane region" description="Helical" evidence="7">
    <location>
        <begin position="106"/>
        <end position="128"/>
    </location>
</feature>
<feature type="transmembrane region" description="Helical" evidence="7">
    <location>
        <begin position="343"/>
        <end position="364"/>
    </location>
</feature>
<dbReference type="GO" id="GO:0005886">
    <property type="term" value="C:plasma membrane"/>
    <property type="evidence" value="ECO:0007669"/>
    <property type="project" value="UniProtKB-SubCell"/>
</dbReference>
<evidence type="ECO:0000256" key="7">
    <source>
        <dbReference type="SAM" id="Phobius"/>
    </source>
</evidence>
<dbReference type="SUPFAM" id="SSF103473">
    <property type="entry name" value="MFS general substrate transporter"/>
    <property type="match status" value="1"/>
</dbReference>
<feature type="transmembrane region" description="Helical" evidence="7">
    <location>
        <begin position="47"/>
        <end position="70"/>
    </location>
</feature>